<dbReference type="Proteomes" id="UP000276133">
    <property type="component" value="Unassembled WGS sequence"/>
</dbReference>
<reference evidence="1 2" key="1">
    <citation type="journal article" date="2018" name="Sci. Rep.">
        <title>Genomic signatures of local adaptation to the degree of environmental predictability in rotifers.</title>
        <authorList>
            <person name="Franch-Gras L."/>
            <person name="Hahn C."/>
            <person name="Garcia-Roger E.M."/>
            <person name="Carmona M.J."/>
            <person name="Serra M."/>
            <person name="Gomez A."/>
        </authorList>
    </citation>
    <scope>NUCLEOTIDE SEQUENCE [LARGE SCALE GENOMIC DNA]</scope>
    <source>
        <strain evidence="1">HYR1</strain>
    </source>
</reference>
<evidence type="ECO:0000313" key="1">
    <source>
        <dbReference type="EMBL" id="RNA26545.1"/>
    </source>
</evidence>
<name>A0A3M7RT99_BRAPC</name>
<keyword evidence="2" id="KW-1185">Reference proteome</keyword>
<comment type="caution">
    <text evidence="1">The sequence shown here is derived from an EMBL/GenBank/DDBJ whole genome shotgun (WGS) entry which is preliminary data.</text>
</comment>
<protein>
    <submittedName>
        <fullName evidence="1">Uncharacterized protein</fullName>
    </submittedName>
</protein>
<sequence length="136" mass="16290">MNSNFRTLVVIANYFHKKPDKYYNYEPVSLYLFYLQPGDSFRNHAISILVEKATTHSTIVFYLNDFRKNIRIRCPVNEIEWEPNGELKIFILRQELIKEKAKGFFTFARLIYKNFNVNQSHEAWALAFMKTIKKQN</sequence>
<accession>A0A3M7RT99</accession>
<dbReference type="EMBL" id="REGN01002717">
    <property type="protein sequence ID" value="RNA26545.1"/>
    <property type="molecule type" value="Genomic_DNA"/>
</dbReference>
<gene>
    <name evidence="1" type="ORF">BpHYR1_025464</name>
</gene>
<evidence type="ECO:0000313" key="2">
    <source>
        <dbReference type="Proteomes" id="UP000276133"/>
    </source>
</evidence>
<dbReference type="AlphaFoldDB" id="A0A3M7RT99"/>
<organism evidence="1 2">
    <name type="scientific">Brachionus plicatilis</name>
    <name type="common">Marine rotifer</name>
    <name type="synonym">Brachionus muelleri</name>
    <dbReference type="NCBI Taxonomy" id="10195"/>
    <lineage>
        <taxon>Eukaryota</taxon>
        <taxon>Metazoa</taxon>
        <taxon>Spiralia</taxon>
        <taxon>Gnathifera</taxon>
        <taxon>Rotifera</taxon>
        <taxon>Eurotatoria</taxon>
        <taxon>Monogononta</taxon>
        <taxon>Pseudotrocha</taxon>
        <taxon>Ploima</taxon>
        <taxon>Brachionidae</taxon>
        <taxon>Brachionus</taxon>
    </lineage>
</organism>
<proteinExistence type="predicted"/>